<protein>
    <recommendedName>
        <fullName evidence="5 9">Peptidyl-prolyl cis-trans isomerase E</fullName>
        <shortName evidence="9">PPIase E</shortName>
        <ecNumber evidence="4 9">5.2.1.8</ecNumber>
    </recommendedName>
</protein>
<name>A0A8J2KJ95_9HEXA</name>
<dbReference type="PIRSF" id="PIRSF001475">
    <property type="entry name" value="PPI_cyclophilin_E"/>
    <property type="match status" value="1"/>
</dbReference>
<evidence type="ECO:0000256" key="7">
    <source>
        <dbReference type="ARBA" id="ARBA00023110"/>
    </source>
</evidence>
<evidence type="ECO:0000259" key="13">
    <source>
        <dbReference type="PROSITE" id="PS50102"/>
    </source>
</evidence>
<dbReference type="Pfam" id="PF00160">
    <property type="entry name" value="Pro_isomerase"/>
    <property type="match status" value="1"/>
</dbReference>
<dbReference type="PANTHER" id="PTHR11071:SF561">
    <property type="entry name" value="PEPTIDYL-PROLYL CIS-TRANS ISOMERASE D-RELATED"/>
    <property type="match status" value="1"/>
</dbReference>
<organism evidence="14 15">
    <name type="scientific">Allacma fusca</name>
    <dbReference type="NCBI Taxonomy" id="39272"/>
    <lineage>
        <taxon>Eukaryota</taxon>
        <taxon>Metazoa</taxon>
        <taxon>Ecdysozoa</taxon>
        <taxon>Arthropoda</taxon>
        <taxon>Hexapoda</taxon>
        <taxon>Collembola</taxon>
        <taxon>Symphypleona</taxon>
        <taxon>Sminthuridae</taxon>
        <taxon>Allacma</taxon>
    </lineage>
</organism>
<dbReference type="Pfam" id="PF00076">
    <property type="entry name" value="RRM_1"/>
    <property type="match status" value="1"/>
</dbReference>
<evidence type="ECO:0000256" key="2">
    <source>
        <dbReference type="ARBA" id="ARBA00002388"/>
    </source>
</evidence>
<evidence type="ECO:0000313" key="15">
    <source>
        <dbReference type="Proteomes" id="UP000708208"/>
    </source>
</evidence>
<evidence type="ECO:0000256" key="4">
    <source>
        <dbReference type="ARBA" id="ARBA00013194"/>
    </source>
</evidence>
<reference evidence="14" key="1">
    <citation type="submission" date="2021-06" db="EMBL/GenBank/DDBJ databases">
        <authorList>
            <person name="Hodson N. C."/>
            <person name="Mongue J. A."/>
            <person name="Jaron S. K."/>
        </authorList>
    </citation>
    <scope>NUCLEOTIDE SEQUENCE</scope>
</reference>
<dbReference type="InterPro" id="IPR020892">
    <property type="entry name" value="Cyclophilin-type_PPIase_CS"/>
</dbReference>
<keyword evidence="6 10" id="KW-0694">RNA-binding</keyword>
<feature type="domain" description="RRM" evidence="13">
    <location>
        <begin position="8"/>
        <end position="86"/>
    </location>
</feature>
<evidence type="ECO:0000256" key="3">
    <source>
        <dbReference type="ARBA" id="ARBA00009483"/>
    </source>
</evidence>
<dbReference type="GO" id="GO:0006457">
    <property type="term" value="P:protein folding"/>
    <property type="evidence" value="ECO:0007669"/>
    <property type="project" value="InterPro"/>
</dbReference>
<proteinExistence type="inferred from homology"/>
<dbReference type="Proteomes" id="UP000708208">
    <property type="component" value="Unassembled WGS sequence"/>
</dbReference>
<comment type="catalytic activity">
    <reaction evidence="1 9">
        <text>[protein]-peptidylproline (omega=180) = [protein]-peptidylproline (omega=0)</text>
        <dbReference type="Rhea" id="RHEA:16237"/>
        <dbReference type="Rhea" id="RHEA-COMP:10747"/>
        <dbReference type="Rhea" id="RHEA-COMP:10748"/>
        <dbReference type="ChEBI" id="CHEBI:83833"/>
        <dbReference type="ChEBI" id="CHEBI:83834"/>
        <dbReference type="EC" id="5.2.1.8"/>
    </reaction>
</comment>
<evidence type="ECO:0000256" key="5">
    <source>
        <dbReference type="ARBA" id="ARBA00021137"/>
    </source>
</evidence>
<dbReference type="AlphaFoldDB" id="A0A8J2KJ95"/>
<accession>A0A8J2KJ95</accession>
<comment type="similarity">
    <text evidence="3 9">Belongs to the cyclophilin-type PPIase family. PPIase E subfamily.</text>
</comment>
<dbReference type="GO" id="GO:0003723">
    <property type="term" value="F:RNA binding"/>
    <property type="evidence" value="ECO:0007669"/>
    <property type="project" value="UniProtKB-UniRule"/>
</dbReference>
<evidence type="ECO:0000313" key="14">
    <source>
        <dbReference type="EMBL" id="CAG7786062.1"/>
    </source>
</evidence>
<gene>
    <name evidence="14" type="ORF">AFUS01_LOCUS24646</name>
</gene>
<dbReference type="InterPro" id="IPR000504">
    <property type="entry name" value="RRM_dom"/>
</dbReference>
<dbReference type="EC" id="5.2.1.8" evidence="4 9"/>
<keyword evidence="15" id="KW-1185">Reference proteome</keyword>
<dbReference type="FunFam" id="2.40.100.10:FF:000013">
    <property type="entry name" value="Peptidyl-prolyl cis-trans isomerase"/>
    <property type="match status" value="1"/>
</dbReference>
<evidence type="ECO:0000259" key="12">
    <source>
        <dbReference type="PROSITE" id="PS50072"/>
    </source>
</evidence>
<dbReference type="PROSITE" id="PS50072">
    <property type="entry name" value="CSA_PPIASE_2"/>
    <property type="match status" value="1"/>
</dbReference>
<comment type="function">
    <text evidence="9">Catalyzes the cis-trans isomerization of proline imidic peptide bonds in proteins.</text>
</comment>
<dbReference type="GO" id="GO:0016018">
    <property type="term" value="F:cyclosporin A binding"/>
    <property type="evidence" value="ECO:0007669"/>
    <property type="project" value="TreeGrafter"/>
</dbReference>
<evidence type="ECO:0000256" key="6">
    <source>
        <dbReference type="ARBA" id="ARBA00022884"/>
    </source>
</evidence>
<evidence type="ECO:0000256" key="8">
    <source>
        <dbReference type="ARBA" id="ARBA00023235"/>
    </source>
</evidence>
<evidence type="ECO:0000256" key="9">
    <source>
        <dbReference type="PIRNR" id="PIRNR001475"/>
    </source>
</evidence>
<dbReference type="PANTHER" id="PTHR11071">
    <property type="entry name" value="PEPTIDYL-PROLYL CIS-TRANS ISOMERASE"/>
    <property type="match status" value="1"/>
</dbReference>
<feature type="region of interest" description="Disordered" evidence="11">
    <location>
        <begin position="114"/>
        <end position="136"/>
    </location>
</feature>
<dbReference type="OrthoDB" id="193499at2759"/>
<dbReference type="EMBL" id="CAJVCH010309967">
    <property type="protein sequence ID" value="CAG7786062.1"/>
    <property type="molecule type" value="Genomic_DNA"/>
</dbReference>
<dbReference type="SMART" id="SM00361">
    <property type="entry name" value="RRM_1"/>
    <property type="match status" value="1"/>
</dbReference>
<feature type="domain" description="PPIase cyclophilin-type" evidence="12">
    <location>
        <begin position="156"/>
        <end position="312"/>
    </location>
</feature>
<dbReference type="InterPro" id="IPR003954">
    <property type="entry name" value="RRM_euk-type"/>
</dbReference>
<comment type="caution">
    <text evidence="14">The sequence shown here is derived from an EMBL/GenBank/DDBJ whole genome shotgun (WGS) entry which is preliminary data.</text>
</comment>
<evidence type="ECO:0000256" key="10">
    <source>
        <dbReference type="PROSITE-ProRule" id="PRU00176"/>
    </source>
</evidence>
<dbReference type="InterPro" id="IPR034168">
    <property type="entry name" value="PPIE_RRM"/>
</dbReference>
<dbReference type="PROSITE" id="PS00170">
    <property type="entry name" value="CSA_PPIASE_1"/>
    <property type="match status" value="1"/>
</dbReference>
<dbReference type="InterPro" id="IPR016304">
    <property type="entry name" value="PPIE"/>
</dbReference>
<dbReference type="GO" id="GO:0005739">
    <property type="term" value="C:mitochondrion"/>
    <property type="evidence" value="ECO:0007669"/>
    <property type="project" value="TreeGrafter"/>
</dbReference>
<keyword evidence="7 9" id="KW-0697">Rotamase</keyword>
<dbReference type="InterPro" id="IPR002130">
    <property type="entry name" value="Cyclophilin-type_PPIase_dom"/>
</dbReference>
<keyword evidence="8 9" id="KW-0413">Isomerase</keyword>
<dbReference type="SMART" id="SM00360">
    <property type="entry name" value="RRM"/>
    <property type="match status" value="1"/>
</dbReference>
<comment type="function">
    <text evidence="2">PPIases accelerate the folding of proteins. It catalyzes the cis-trans isomerization of proline imidic peptide bonds in oligopeptides.</text>
</comment>
<evidence type="ECO:0000256" key="1">
    <source>
        <dbReference type="ARBA" id="ARBA00000971"/>
    </source>
</evidence>
<dbReference type="PROSITE" id="PS50102">
    <property type="entry name" value="RRM"/>
    <property type="match status" value="1"/>
</dbReference>
<dbReference type="CDD" id="cd12347">
    <property type="entry name" value="RRM_PPIE"/>
    <property type="match status" value="1"/>
</dbReference>
<evidence type="ECO:0000256" key="11">
    <source>
        <dbReference type="SAM" id="MobiDB-lite"/>
    </source>
</evidence>
<dbReference type="GO" id="GO:0003755">
    <property type="term" value="F:peptidyl-prolyl cis-trans isomerase activity"/>
    <property type="evidence" value="ECO:0007669"/>
    <property type="project" value="UniProtKB-KW"/>
</dbReference>
<sequence length="314" mass="34296">MTSQALKRTVYVGGLADEVDVDVIKAAFIPFGDINDVQIPLDYESQRHRGFAFVEFESNEDAAAAIDNMNDSELFGRTIRVNLARPMKVRDFTTRPIWAEDSWLAKHAGETLRVDKDSNEAEESGENGSAGTVMPAAGNVVTPGPDSRRPKNPQVYLDIKIGKTTVGRMAFVLRADVVPLTAENFRCLCTHEKGFGYQGSMFHRVIPGFMAQGGDFTRNDGTGGKSIYGGKFNDENFQLRHSAPGILSMANSGPNTNGSQFYITFLPTNWLDGKHVVFGLITSGLDILKKIEKFGSKSGKTTEKISITACGELV</sequence>